<dbReference type="AlphaFoldDB" id="A0A5J5LV65"/>
<accession>A0A5J5LV65</accession>
<dbReference type="RefSeq" id="WP_150976985.1">
    <property type="nucleotide sequence ID" value="NZ_SRLN01000012.1"/>
</dbReference>
<reference evidence="2" key="1">
    <citation type="submission" date="2019-04" db="EMBL/GenBank/DDBJ databases">
        <title>Microviridin 1777: A Toxic Chymotrypsin Inhibitor Discovered by a Metabologenomic Approach.</title>
        <authorList>
            <person name="Sieber S."/>
            <person name="Grendelmeier S.M."/>
            <person name="Harris L.A."/>
            <person name="Mitchell D.A."/>
            <person name="Gademann K."/>
        </authorList>
    </citation>
    <scope>NUCLEOTIDE SEQUENCE [LARGE SCALE GENOMIC DNA]</scope>
    <source>
        <strain evidence="2">EAWAG127a</strain>
    </source>
</reference>
<dbReference type="Proteomes" id="UP000325636">
    <property type="component" value="Unassembled WGS sequence"/>
</dbReference>
<name>A0A5J5LV65_MICAE</name>
<dbReference type="EMBL" id="SRLN01000012">
    <property type="protein sequence ID" value="KAB0241552.1"/>
    <property type="molecule type" value="Genomic_DNA"/>
</dbReference>
<comment type="caution">
    <text evidence="1">The sequence shown here is derived from an EMBL/GenBank/DDBJ whole genome shotgun (WGS) entry which is preliminary data.</text>
</comment>
<evidence type="ECO:0000313" key="1">
    <source>
        <dbReference type="EMBL" id="KAB0241552.1"/>
    </source>
</evidence>
<proteinExistence type="predicted"/>
<sequence length="66" mass="7691">MLKTIEDVYRDGQIHLTELPNDISDRSQVLVTFLDQIDPIAVLNYFQKSDKTMPVFRFMLCNGWGL</sequence>
<protein>
    <submittedName>
        <fullName evidence="1">Uncharacterized protein</fullName>
    </submittedName>
</protein>
<evidence type="ECO:0000313" key="2">
    <source>
        <dbReference type="Proteomes" id="UP000325636"/>
    </source>
</evidence>
<gene>
    <name evidence="1" type="ORF">EZJ55_14225</name>
</gene>
<organism evidence="1 2">
    <name type="scientific">Microcystis aeruginosa EAWAG127a</name>
    <dbReference type="NCBI Taxonomy" id="2529855"/>
    <lineage>
        <taxon>Bacteria</taxon>
        <taxon>Bacillati</taxon>
        <taxon>Cyanobacteriota</taxon>
        <taxon>Cyanophyceae</taxon>
        <taxon>Oscillatoriophycideae</taxon>
        <taxon>Chroococcales</taxon>
        <taxon>Microcystaceae</taxon>
        <taxon>Microcystis</taxon>
    </lineage>
</organism>